<accession>A0A814JHJ5</accession>
<dbReference type="SUPFAM" id="SSF52058">
    <property type="entry name" value="L domain-like"/>
    <property type="match status" value="1"/>
</dbReference>
<dbReference type="InterPro" id="IPR050541">
    <property type="entry name" value="LRR_TM_domain-containing"/>
</dbReference>
<feature type="signal peptide" evidence="4">
    <location>
        <begin position="1"/>
        <end position="19"/>
    </location>
</feature>
<dbReference type="Proteomes" id="UP000663879">
    <property type="component" value="Unassembled WGS sequence"/>
</dbReference>
<keyword evidence="6" id="KW-1185">Reference proteome</keyword>
<dbReference type="Pfam" id="PF13306">
    <property type="entry name" value="LRR_5"/>
    <property type="match status" value="2"/>
</dbReference>
<dbReference type="AlphaFoldDB" id="A0A814JHJ5"/>
<dbReference type="InterPro" id="IPR026906">
    <property type="entry name" value="LRR_5"/>
</dbReference>
<organism evidence="5 6">
    <name type="scientific">Brachionus calyciflorus</name>
    <dbReference type="NCBI Taxonomy" id="104777"/>
    <lineage>
        <taxon>Eukaryota</taxon>
        <taxon>Metazoa</taxon>
        <taxon>Spiralia</taxon>
        <taxon>Gnathifera</taxon>
        <taxon>Rotifera</taxon>
        <taxon>Eurotatoria</taxon>
        <taxon>Monogononta</taxon>
        <taxon>Pseudotrocha</taxon>
        <taxon>Ploima</taxon>
        <taxon>Brachionidae</taxon>
        <taxon>Brachionus</taxon>
    </lineage>
</organism>
<protein>
    <submittedName>
        <fullName evidence="5">Uncharacterized protein</fullName>
    </submittedName>
</protein>
<evidence type="ECO:0000313" key="6">
    <source>
        <dbReference type="Proteomes" id="UP000663879"/>
    </source>
</evidence>
<name>A0A814JHJ5_9BILA</name>
<dbReference type="GO" id="GO:0005886">
    <property type="term" value="C:plasma membrane"/>
    <property type="evidence" value="ECO:0007669"/>
    <property type="project" value="TreeGrafter"/>
</dbReference>
<evidence type="ECO:0000256" key="1">
    <source>
        <dbReference type="ARBA" id="ARBA00022614"/>
    </source>
</evidence>
<dbReference type="InterPro" id="IPR003591">
    <property type="entry name" value="Leu-rich_rpt_typical-subtyp"/>
</dbReference>
<dbReference type="EMBL" id="CAJNOC010004872">
    <property type="protein sequence ID" value="CAF1035959.1"/>
    <property type="molecule type" value="Genomic_DNA"/>
</dbReference>
<evidence type="ECO:0000256" key="3">
    <source>
        <dbReference type="ARBA" id="ARBA00022737"/>
    </source>
</evidence>
<dbReference type="Gene3D" id="3.80.10.10">
    <property type="entry name" value="Ribonuclease Inhibitor"/>
    <property type="match status" value="3"/>
</dbReference>
<keyword evidence="1" id="KW-0433">Leucine-rich repeat</keyword>
<evidence type="ECO:0000256" key="2">
    <source>
        <dbReference type="ARBA" id="ARBA00022729"/>
    </source>
</evidence>
<comment type="caution">
    <text evidence="5">The sequence shown here is derived from an EMBL/GenBank/DDBJ whole genome shotgun (WGS) entry which is preliminary data.</text>
</comment>
<dbReference type="PANTHER" id="PTHR24369">
    <property type="entry name" value="ANTIGEN BSP, PUTATIVE-RELATED"/>
    <property type="match status" value="1"/>
</dbReference>
<dbReference type="PANTHER" id="PTHR24369:SF210">
    <property type="entry name" value="CHAOPTIN-RELATED"/>
    <property type="match status" value="1"/>
</dbReference>
<sequence length="476" mass="54111">MSSIVKNILFFTLVNFVISIEDTCFYDGCRCVKNIDDSYDVMCVNPSDQIFPKRIKTNITEIINTFLIKQFKFTEIPNGTFDGLKIRNLIIGENNLEKITTSTFRGIKFLSLIKIVEKNFETIEPGSLDPISEHLNELGIWQINYKSDRIDAFFDEISRLKKLRTLSLMGYGLENFKSEWTRALGNISFFSLGSNDLKSIDSNLFKSFTKLQSIDLSNNFLTNLTSVFEALEPVKNTLREIKLSSNFLTNLKDFSMFSNLQILDLSNNKIDKLPKTILNGLKQLNTLYLSSNLISSISDEALHGLNELSALILDNNHLNTVPSIRQLNNLRVLDLSNQNGKLVEIKNYSFDRENSTSSLYINLDLNEIKNFGPKAFCSKNSNISEIRKLDLGYNTTSVMDKCLLKQLKSKLTSKVEFNVVIKAQNLDKSYCDCKLKNFVKSIQVDLVGPCGDLTSVCKDEQKEVDKCDKKEFECGV</sequence>
<dbReference type="InterPro" id="IPR001611">
    <property type="entry name" value="Leu-rich_rpt"/>
</dbReference>
<keyword evidence="2 4" id="KW-0732">Signal</keyword>
<dbReference type="PRINTS" id="PR00019">
    <property type="entry name" value="LEURICHRPT"/>
</dbReference>
<gene>
    <name evidence="5" type="ORF">OXX778_LOCUS18111</name>
</gene>
<proteinExistence type="predicted"/>
<dbReference type="Pfam" id="PF13855">
    <property type="entry name" value="LRR_8"/>
    <property type="match status" value="1"/>
</dbReference>
<dbReference type="SMART" id="SM00369">
    <property type="entry name" value="LRR_TYP"/>
    <property type="match status" value="5"/>
</dbReference>
<evidence type="ECO:0000256" key="4">
    <source>
        <dbReference type="SAM" id="SignalP"/>
    </source>
</evidence>
<keyword evidence="3" id="KW-0677">Repeat</keyword>
<reference evidence="5" key="1">
    <citation type="submission" date="2021-02" db="EMBL/GenBank/DDBJ databases">
        <authorList>
            <person name="Nowell W R."/>
        </authorList>
    </citation>
    <scope>NUCLEOTIDE SEQUENCE</scope>
    <source>
        <strain evidence="5">Ploen Becks lab</strain>
    </source>
</reference>
<dbReference type="PROSITE" id="PS51450">
    <property type="entry name" value="LRR"/>
    <property type="match status" value="3"/>
</dbReference>
<dbReference type="OrthoDB" id="1055097at2759"/>
<dbReference type="InterPro" id="IPR032675">
    <property type="entry name" value="LRR_dom_sf"/>
</dbReference>
<evidence type="ECO:0000313" key="5">
    <source>
        <dbReference type="EMBL" id="CAF1035959.1"/>
    </source>
</evidence>
<dbReference type="SMART" id="SM00365">
    <property type="entry name" value="LRR_SD22"/>
    <property type="match status" value="3"/>
</dbReference>
<feature type="chain" id="PRO_5032676817" evidence="4">
    <location>
        <begin position="20"/>
        <end position="476"/>
    </location>
</feature>